<feature type="coiled-coil region" evidence="1">
    <location>
        <begin position="158"/>
        <end position="185"/>
    </location>
</feature>
<feature type="compositionally biased region" description="Low complexity" evidence="2">
    <location>
        <begin position="138"/>
        <end position="151"/>
    </location>
</feature>
<reference evidence="3 4" key="1">
    <citation type="submission" date="2020-05" db="EMBL/GenBank/DDBJ databases">
        <authorList>
            <person name="Casaregola S."/>
            <person name="Devillers H."/>
            <person name="Grondin C."/>
        </authorList>
    </citation>
    <scope>NUCLEOTIDE SEQUENCE [LARGE SCALE GENOMIC DNA]</scope>
    <source>
        <strain evidence="3 4">CLIB 1767</strain>
    </source>
</reference>
<comment type="caution">
    <text evidence="3">The sequence shown here is derived from an EMBL/GenBank/DDBJ whole genome shotgun (WGS) entry which is preliminary data.</text>
</comment>
<evidence type="ECO:0000313" key="4">
    <source>
        <dbReference type="Proteomes" id="UP000644660"/>
    </source>
</evidence>
<keyword evidence="4" id="KW-1185">Reference proteome</keyword>
<feature type="region of interest" description="Disordered" evidence="2">
    <location>
        <begin position="361"/>
        <end position="385"/>
    </location>
</feature>
<organism evidence="3 4">
    <name type="scientific">Maudiozyma barnettii</name>
    <dbReference type="NCBI Taxonomy" id="61262"/>
    <lineage>
        <taxon>Eukaryota</taxon>
        <taxon>Fungi</taxon>
        <taxon>Dikarya</taxon>
        <taxon>Ascomycota</taxon>
        <taxon>Saccharomycotina</taxon>
        <taxon>Saccharomycetes</taxon>
        <taxon>Saccharomycetales</taxon>
        <taxon>Saccharomycetaceae</taxon>
        <taxon>Maudiozyma</taxon>
    </lineage>
</organism>
<evidence type="ECO:0000313" key="3">
    <source>
        <dbReference type="EMBL" id="CAB4253812.1"/>
    </source>
</evidence>
<feature type="region of interest" description="Disordered" evidence="2">
    <location>
        <begin position="444"/>
        <end position="469"/>
    </location>
</feature>
<evidence type="ECO:0000256" key="2">
    <source>
        <dbReference type="SAM" id="MobiDB-lite"/>
    </source>
</evidence>
<keyword evidence="1" id="KW-0175">Coiled coil</keyword>
<dbReference type="Proteomes" id="UP000644660">
    <property type="component" value="Unassembled WGS sequence"/>
</dbReference>
<feature type="compositionally biased region" description="Polar residues" evidence="2">
    <location>
        <begin position="444"/>
        <end position="462"/>
    </location>
</feature>
<sequence length="620" mass="69887">MNSPNMRSEQLTPKMSPIALCLDDPKNSSAFQSLLSSPTKLNLDNSSGFYSTSLSKLNDYARSGRSRERRGSETFRSISPIRFNLSTSNNNNNNNNNMGPKMLKSEYLTQKKTNLPLLSTLLKSAASTKDNNGKPAATTVTTKSSSSSNTITDNSMLIRETLEQIQQQQKNLQKLNKTKTKKSKSSKNNIQIQVLDTNVINIKDNNIPEPIVPDKLVELSLRSNSIVSGGSTLENEHGGEIEVKKRNDEEKDILSEKDRVVSNTSTVFHSQIHNNDTPNDFSLLNVENFPIDKNGFIDMNTHQKYSRNPHNIGSNGGNISSPTLNNKPGNRFSFISSTSTDYEFLFDQQAVPSVHGPPAINSQHLHHHHQQQFPYSQSSVSNSNSNLRSAQEMDTSKLDLKIKYLEIEIQELKLQNEKLVNSMNVNRTTEDNLLIELLRQKTGASEDNSIADSNSETGSTTTKKNRSMEKKVKMLEKKFDDYKKVLEKLNYIDQNISIEDSAPVDIPNFKRRTRKPKRNTLRLPKVSRISRISSVDLRRIEENSDYSSLVISSKNNASSNEEDLIEEYEEGSFDNSDSDEGDALEYEADDEKESYPLKGHIQLIKRNPKKGLQLHIPIQK</sequence>
<dbReference type="InterPro" id="IPR013712">
    <property type="entry name" value="MMR1"/>
</dbReference>
<dbReference type="Pfam" id="PF08505">
    <property type="entry name" value="MMR1"/>
    <property type="match status" value="1"/>
</dbReference>
<feature type="region of interest" description="Disordered" evidence="2">
    <location>
        <begin position="569"/>
        <end position="592"/>
    </location>
</feature>
<feature type="compositionally biased region" description="Low complexity" evidence="2">
    <location>
        <begin position="376"/>
        <end position="385"/>
    </location>
</feature>
<proteinExistence type="predicted"/>
<gene>
    <name evidence="3" type="ORF">KABA2_03S05984</name>
</gene>
<dbReference type="EMBL" id="CAEFZW010000003">
    <property type="protein sequence ID" value="CAB4253812.1"/>
    <property type="molecule type" value="Genomic_DNA"/>
</dbReference>
<evidence type="ECO:0000256" key="1">
    <source>
        <dbReference type="SAM" id="Coils"/>
    </source>
</evidence>
<feature type="region of interest" description="Disordered" evidence="2">
    <location>
        <begin position="127"/>
        <end position="151"/>
    </location>
</feature>
<accession>A0A8H2VE00</accession>
<dbReference type="OrthoDB" id="4035554at2759"/>
<name>A0A8H2VE00_9SACH</name>
<dbReference type="AlphaFoldDB" id="A0A8H2VE00"/>
<dbReference type="GeneID" id="64856787"/>
<dbReference type="RefSeq" id="XP_041405657.1">
    <property type="nucleotide sequence ID" value="XM_041549723.1"/>
</dbReference>
<protein>
    <submittedName>
        <fullName evidence="3">Similar to Saccharomyces cerevisiae YLR190W MMR1 Phosphorylated protein of the mitochondrial outer membrane, localizes only to mitochondria of the bud</fullName>
    </submittedName>
</protein>